<dbReference type="PANTHER" id="PTHR33823:SF4">
    <property type="entry name" value="GENERAL STRESS PROTEIN 16O"/>
    <property type="match status" value="1"/>
</dbReference>
<comment type="caution">
    <text evidence="7">The sequence shown here is derived from an EMBL/GenBank/DDBJ whole genome shotgun (WGS) entry which is preliminary data.</text>
</comment>
<dbReference type="Gene3D" id="1.20.120.910">
    <property type="entry name" value="DksA, coiled-coil domain"/>
    <property type="match status" value="1"/>
</dbReference>
<evidence type="ECO:0000313" key="8">
    <source>
        <dbReference type="Proteomes" id="UP000295097"/>
    </source>
</evidence>
<dbReference type="PROSITE" id="PS51128">
    <property type="entry name" value="ZF_DKSA_2"/>
    <property type="match status" value="1"/>
</dbReference>
<organism evidence="7 8">
    <name type="scientific">Martelella mediterranea</name>
    <dbReference type="NCBI Taxonomy" id="293089"/>
    <lineage>
        <taxon>Bacteria</taxon>
        <taxon>Pseudomonadati</taxon>
        <taxon>Pseudomonadota</taxon>
        <taxon>Alphaproteobacteria</taxon>
        <taxon>Hyphomicrobiales</taxon>
        <taxon>Aurantimonadaceae</taxon>
        <taxon>Martelella</taxon>
    </lineage>
</organism>
<name>A0A4R3NPH4_9HYPH</name>
<keyword evidence="8" id="KW-1185">Reference proteome</keyword>
<evidence type="ECO:0000256" key="3">
    <source>
        <dbReference type="ARBA" id="ARBA00022833"/>
    </source>
</evidence>
<gene>
    <name evidence="7" type="ORF">EDC90_101731</name>
</gene>
<keyword evidence="1" id="KW-0479">Metal-binding</keyword>
<keyword evidence="2" id="KW-0863">Zinc-finger</keyword>
<evidence type="ECO:0000259" key="6">
    <source>
        <dbReference type="Pfam" id="PF21173"/>
    </source>
</evidence>
<dbReference type="PANTHER" id="PTHR33823">
    <property type="entry name" value="RNA POLYMERASE-BINDING TRANSCRIPTION FACTOR DKSA-RELATED"/>
    <property type="match status" value="1"/>
</dbReference>
<accession>A0A4R3NPH4</accession>
<dbReference type="AlphaFoldDB" id="A0A4R3NPH4"/>
<evidence type="ECO:0000256" key="2">
    <source>
        <dbReference type="ARBA" id="ARBA00022771"/>
    </source>
</evidence>
<evidence type="ECO:0000256" key="4">
    <source>
        <dbReference type="PROSITE-ProRule" id="PRU00510"/>
    </source>
</evidence>
<dbReference type="Pfam" id="PF21173">
    <property type="entry name" value="DksA-like_N"/>
    <property type="match status" value="1"/>
</dbReference>
<protein>
    <submittedName>
        <fullName evidence="7">TraR/DksA family transcriptional regulator</fullName>
    </submittedName>
</protein>
<dbReference type="InterPro" id="IPR000962">
    <property type="entry name" value="Znf_DskA_TraR"/>
</dbReference>
<evidence type="ECO:0000313" key="7">
    <source>
        <dbReference type="EMBL" id="TCT37641.1"/>
    </source>
</evidence>
<proteinExistence type="predicted"/>
<keyword evidence="3" id="KW-0862">Zinc</keyword>
<dbReference type="SUPFAM" id="SSF57716">
    <property type="entry name" value="Glucocorticoid receptor-like (DNA-binding domain)"/>
    <property type="match status" value="1"/>
</dbReference>
<sequence length="108" mass="12034">MVDQAHFRAVLLDRKNEILARLQKVDKDLGRTKLADSAERAAEAENDEVLEEFGHVGADEIKAIDAALKRIDEDRFGLCVKCGDEISPERLEAVPYTPFCKKCASAMN</sequence>
<dbReference type="InterPro" id="IPR048487">
    <property type="entry name" value="DksA-like_N"/>
</dbReference>
<dbReference type="GO" id="GO:0008270">
    <property type="term" value="F:zinc ion binding"/>
    <property type="evidence" value="ECO:0007669"/>
    <property type="project" value="UniProtKB-KW"/>
</dbReference>
<dbReference type="EMBL" id="SMAR01000017">
    <property type="protein sequence ID" value="TCT37641.1"/>
    <property type="molecule type" value="Genomic_DNA"/>
</dbReference>
<dbReference type="Proteomes" id="UP000295097">
    <property type="component" value="Unassembled WGS sequence"/>
</dbReference>
<reference evidence="7 8" key="1">
    <citation type="submission" date="2019-03" db="EMBL/GenBank/DDBJ databases">
        <title>Freshwater and sediment microbial communities from various areas in North America, analyzing microbe dynamics in response to fracking.</title>
        <authorList>
            <person name="Lamendella R."/>
        </authorList>
    </citation>
    <scope>NUCLEOTIDE SEQUENCE [LARGE SCALE GENOMIC DNA]</scope>
    <source>
        <strain evidence="7 8">175.2</strain>
    </source>
</reference>
<feature type="domain" description="Zinc finger DksA/TraR C4-type" evidence="5">
    <location>
        <begin position="75"/>
        <end position="105"/>
    </location>
</feature>
<feature type="domain" description="DnaK suppressor protein-like N-terminal" evidence="6">
    <location>
        <begin position="7"/>
        <end position="71"/>
    </location>
</feature>
<dbReference type="Pfam" id="PF01258">
    <property type="entry name" value="zf-dskA_traR"/>
    <property type="match status" value="1"/>
</dbReference>
<dbReference type="SUPFAM" id="SSF109635">
    <property type="entry name" value="DnaK suppressor protein DksA, alpha-hairpin domain"/>
    <property type="match status" value="1"/>
</dbReference>
<feature type="zinc finger region" description="dksA C4-type" evidence="4">
    <location>
        <begin position="79"/>
        <end position="103"/>
    </location>
</feature>
<dbReference type="OrthoDB" id="1121111at2"/>
<evidence type="ECO:0000256" key="1">
    <source>
        <dbReference type="ARBA" id="ARBA00022723"/>
    </source>
</evidence>
<dbReference type="InterPro" id="IPR037187">
    <property type="entry name" value="DnaK_N"/>
</dbReference>
<evidence type="ECO:0000259" key="5">
    <source>
        <dbReference type="Pfam" id="PF01258"/>
    </source>
</evidence>